<dbReference type="Proteomes" id="UP000218160">
    <property type="component" value="Chromosome 1"/>
</dbReference>
<organism evidence="1 2">
    <name type="scientific">Candidatus Enterovibrio altilux</name>
    <dbReference type="NCBI Taxonomy" id="1927128"/>
    <lineage>
        <taxon>Bacteria</taxon>
        <taxon>Pseudomonadati</taxon>
        <taxon>Pseudomonadota</taxon>
        <taxon>Gammaproteobacteria</taxon>
        <taxon>Vibrionales</taxon>
        <taxon>Vibrionaceae</taxon>
        <taxon>Enterovibrio</taxon>
    </lineage>
</organism>
<proteinExistence type="predicted"/>
<dbReference type="KEGG" id="elux:BTN50_0142"/>
<evidence type="ECO:0000313" key="1">
    <source>
        <dbReference type="EMBL" id="ATF08685.1"/>
    </source>
</evidence>
<protein>
    <submittedName>
        <fullName evidence="1">Uncharacterized protein</fullName>
    </submittedName>
</protein>
<gene>
    <name evidence="1" type="ORF">BTN50_0142</name>
</gene>
<reference evidence="2" key="1">
    <citation type="submission" date="2017-04" db="EMBL/GenBank/DDBJ databases">
        <title>Genome evolution of the luminous symbionts of deep sea anglerfish.</title>
        <authorList>
            <person name="Hendry T.A."/>
        </authorList>
    </citation>
    <scope>NUCLEOTIDE SEQUENCE [LARGE SCALE GENOMIC DNA]</scope>
</reference>
<name>A0A291B6R5_9GAMM</name>
<sequence>MCVLSELELKDKGGHASNHHTSFIMLHFEFLLSVDKFS</sequence>
<accession>A0A291B6R5</accession>
<dbReference type="AlphaFoldDB" id="A0A291B6R5"/>
<evidence type="ECO:0000313" key="2">
    <source>
        <dbReference type="Proteomes" id="UP000218160"/>
    </source>
</evidence>
<keyword evidence="2" id="KW-1185">Reference proteome</keyword>
<dbReference type="EMBL" id="CP020660">
    <property type="protein sequence ID" value="ATF08685.1"/>
    <property type="molecule type" value="Genomic_DNA"/>
</dbReference>